<evidence type="ECO:0000313" key="7">
    <source>
        <dbReference type="EMBL" id="KAH3664223.1"/>
    </source>
</evidence>
<dbReference type="GeneID" id="70236539"/>
<dbReference type="InterPro" id="IPR029063">
    <property type="entry name" value="SAM-dependent_MTases_sf"/>
</dbReference>
<dbReference type="EMBL" id="JAEUBE010000327">
    <property type="protein sequence ID" value="KAH3664223.1"/>
    <property type="molecule type" value="Genomic_DNA"/>
</dbReference>
<dbReference type="AlphaFoldDB" id="A0A9P8P1S6"/>
<evidence type="ECO:0000256" key="2">
    <source>
        <dbReference type="ARBA" id="ARBA00022603"/>
    </source>
</evidence>
<dbReference type="Gene3D" id="3.40.50.150">
    <property type="entry name" value="Vaccinia Virus protein VP39"/>
    <property type="match status" value="1"/>
</dbReference>
<proteinExistence type="predicted"/>
<comment type="catalytic activity">
    <reaction evidence="5">
        <text>L-glutaminyl-[peptide chain release factor] + S-adenosyl-L-methionine = N(5)-methyl-L-glutaminyl-[peptide chain release factor] + S-adenosyl-L-homocysteine + H(+)</text>
        <dbReference type="Rhea" id="RHEA:42896"/>
        <dbReference type="Rhea" id="RHEA-COMP:10271"/>
        <dbReference type="Rhea" id="RHEA-COMP:10272"/>
        <dbReference type="ChEBI" id="CHEBI:15378"/>
        <dbReference type="ChEBI" id="CHEBI:30011"/>
        <dbReference type="ChEBI" id="CHEBI:57856"/>
        <dbReference type="ChEBI" id="CHEBI:59789"/>
        <dbReference type="ChEBI" id="CHEBI:61891"/>
        <dbReference type="EC" id="2.1.1.297"/>
    </reaction>
</comment>
<dbReference type="RefSeq" id="XP_046060495.1">
    <property type="nucleotide sequence ID" value="XM_046205667.1"/>
</dbReference>
<dbReference type="CDD" id="cd02440">
    <property type="entry name" value="AdoMet_MTases"/>
    <property type="match status" value="1"/>
</dbReference>
<sequence length="245" mass="27612">MELPVDRWAGAVEERAKHVPLQYILGSQPFGELNIKCRPGVLIPRNETEEWCERLKEVVEKIPDKVSVVDYCTGTGCVALSMATLSNVEKITAFDIDESALRLARENLKLNKDLLQTPVSFEKGNLLQEKHPKLAATLLLSNPPYIPEKDFNLQGGVEQSVLLYEPRSALVGDLEFYTALAELLRTGSFKAFVFEIGYREQALHTKKLLPAWTCGIRTDSHGNVRNVVGWQQEWNALRSMCDELL</sequence>
<dbReference type="InterPro" id="IPR007848">
    <property type="entry name" value="Small_mtfrase_dom"/>
</dbReference>
<dbReference type="InterPro" id="IPR004556">
    <property type="entry name" value="HemK-like"/>
</dbReference>
<evidence type="ECO:0000256" key="5">
    <source>
        <dbReference type="ARBA" id="ARBA00048391"/>
    </source>
</evidence>
<dbReference type="Gene3D" id="1.10.8.10">
    <property type="entry name" value="DNA helicase RuvA subunit, C-terminal domain"/>
    <property type="match status" value="1"/>
</dbReference>
<accession>A0A9P8P1S6</accession>
<organism evidence="7 8">
    <name type="scientific">Ogataea philodendri</name>
    <dbReference type="NCBI Taxonomy" id="1378263"/>
    <lineage>
        <taxon>Eukaryota</taxon>
        <taxon>Fungi</taxon>
        <taxon>Dikarya</taxon>
        <taxon>Ascomycota</taxon>
        <taxon>Saccharomycotina</taxon>
        <taxon>Pichiomycetes</taxon>
        <taxon>Pichiales</taxon>
        <taxon>Pichiaceae</taxon>
        <taxon>Ogataea</taxon>
    </lineage>
</organism>
<keyword evidence="4" id="KW-0949">S-adenosyl-L-methionine</keyword>
<dbReference type="PANTHER" id="PTHR18895">
    <property type="entry name" value="HEMK METHYLTRANSFERASE"/>
    <property type="match status" value="1"/>
</dbReference>
<dbReference type="Pfam" id="PF05175">
    <property type="entry name" value="MTS"/>
    <property type="match status" value="1"/>
</dbReference>
<evidence type="ECO:0000256" key="1">
    <source>
        <dbReference type="ARBA" id="ARBA00012771"/>
    </source>
</evidence>
<dbReference type="GO" id="GO:0032259">
    <property type="term" value="P:methylation"/>
    <property type="evidence" value="ECO:0007669"/>
    <property type="project" value="UniProtKB-KW"/>
</dbReference>
<keyword evidence="8" id="KW-1185">Reference proteome</keyword>
<dbReference type="SUPFAM" id="SSF53335">
    <property type="entry name" value="S-adenosyl-L-methionine-dependent methyltransferases"/>
    <property type="match status" value="1"/>
</dbReference>
<keyword evidence="3" id="KW-0808">Transferase</keyword>
<dbReference type="PANTHER" id="PTHR18895:SF74">
    <property type="entry name" value="MTRF1L RELEASE FACTOR GLUTAMINE METHYLTRANSFERASE"/>
    <property type="match status" value="1"/>
</dbReference>
<evidence type="ECO:0000256" key="4">
    <source>
        <dbReference type="ARBA" id="ARBA00022691"/>
    </source>
</evidence>
<name>A0A9P8P1S6_9ASCO</name>
<dbReference type="Proteomes" id="UP000769157">
    <property type="component" value="Unassembled WGS sequence"/>
</dbReference>
<reference evidence="7" key="1">
    <citation type="journal article" date="2021" name="Open Biol.">
        <title>Shared evolutionary footprints suggest mitochondrial oxidative damage underlies multiple complex I losses in fungi.</title>
        <authorList>
            <person name="Schikora-Tamarit M.A."/>
            <person name="Marcet-Houben M."/>
            <person name="Nosek J."/>
            <person name="Gabaldon T."/>
        </authorList>
    </citation>
    <scope>NUCLEOTIDE SEQUENCE</scope>
    <source>
        <strain evidence="7">CBS6075</strain>
    </source>
</reference>
<dbReference type="GO" id="GO:0102559">
    <property type="term" value="F:peptide chain release factor N(5)-glutamine methyltransferase activity"/>
    <property type="evidence" value="ECO:0007669"/>
    <property type="project" value="UniProtKB-EC"/>
</dbReference>
<protein>
    <recommendedName>
        <fullName evidence="1">peptide chain release factor N(5)-glutamine methyltransferase</fullName>
        <ecNumber evidence="1">2.1.1.297</ecNumber>
    </recommendedName>
</protein>
<dbReference type="GO" id="GO:0005739">
    <property type="term" value="C:mitochondrion"/>
    <property type="evidence" value="ECO:0007669"/>
    <property type="project" value="TreeGrafter"/>
</dbReference>
<comment type="caution">
    <text evidence="7">The sequence shown here is derived from an EMBL/GenBank/DDBJ whole genome shotgun (WGS) entry which is preliminary data.</text>
</comment>
<feature type="domain" description="Methyltransferase small" evidence="6">
    <location>
        <begin position="61"/>
        <end position="150"/>
    </location>
</feature>
<dbReference type="EC" id="2.1.1.297" evidence="1"/>
<keyword evidence="2" id="KW-0489">Methyltransferase</keyword>
<evidence type="ECO:0000256" key="3">
    <source>
        <dbReference type="ARBA" id="ARBA00022679"/>
    </source>
</evidence>
<dbReference type="InterPro" id="IPR050320">
    <property type="entry name" value="N5-glutamine_MTase"/>
</dbReference>
<evidence type="ECO:0000313" key="8">
    <source>
        <dbReference type="Proteomes" id="UP000769157"/>
    </source>
</evidence>
<reference evidence="7" key="2">
    <citation type="submission" date="2021-01" db="EMBL/GenBank/DDBJ databases">
        <authorList>
            <person name="Schikora-Tamarit M.A."/>
        </authorList>
    </citation>
    <scope>NUCLEOTIDE SEQUENCE</scope>
    <source>
        <strain evidence="7">CBS6075</strain>
    </source>
</reference>
<gene>
    <name evidence="7" type="ORF">OGAPHI_004574</name>
</gene>
<evidence type="ECO:0000259" key="6">
    <source>
        <dbReference type="Pfam" id="PF05175"/>
    </source>
</evidence>
<dbReference type="OrthoDB" id="269872at2759"/>
<dbReference type="NCBIfam" id="TIGR00536">
    <property type="entry name" value="hemK_fam"/>
    <property type="match status" value="1"/>
</dbReference>